<keyword evidence="13" id="KW-1185">Reference proteome</keyword>
<dbReference type="InterPro" id="IPR019601">
    <property type="entry name" value="Oxoglutarate/Fe-dep_Oase_C"/>
</dbReference>
<dbReference type="InterPro" id="IPR006620">
    <property type="entry name" value="Pro_4_hyd_alph"/>
</dbReference>
<comment type="catalytic activity">
    <reaction evidence="9">
        <text>[ribosomal protein uS12]-L-proline + 2-oxoglutarate + O2 = [ribosomal protein uS12]-(3S)-3-hydroxy-L-proline + succinate + CO2</text>
        <dbReference type="Rhea" id="RHEA:54156"/>
        <dbReference type="Rhea" id="RHEA-COMP:13816"/>
        <dbReference type="Rhea" id="RHEA-COMP:13818"/>
        <dbReference type="ChEBI" id="CHEBI:15379"/>
        <dbReference type="ChEBI" id="CHEBI:16526"/>
        <dbReference type="ChEBI" id="CHEBI:16810"/>
        <dbReference type="ChEBI" id="CHEBI:30031"/>
        <dbReference type="ChEBI" id="CHEBI:50342"/>
        <dbReference type="ChEBI" id="CHEBI:85428"/>
    </reaction>
</comment>
<evidence type="ECO:0000256" key="7">
    <source>
        <dbReference type="ARBA" id="ARBA00023004"/>
    </source>
</evidence>
<sequence length="1062" mass="117427">MALTGNTEVKRRRKKMFGGAGNKTTKKTVVKRESGSMPGTAKKKTNKGKKKKPNTAKITTTTTAKTNSKKRRGRSRWRKRKTVIREPNVNVATTSTALVKPESATCSATNTTSGAAGKRKRRQAAKKRKKIKLETNCKNETQDACVREVILVDDNNEGDGKKMKIDASNALNAPKKMKIEAGNTLNTLNAPKKMKIEAGNTLNAPKMMKIDAGNTLNAPNKMKIEAGNTLKSPKKKKKGKKRKKKANINQHVPMMGKGGGGGVGNITPKVERSINNDDMGSKDVSMIGKDDGVFVVENITPKLERSINDDMRSKDGPMIGKEGGGGVANITPKLERINDVMIIKDVSMIGKRGGGGVANITPKLKRINNDDMRSKDGSMIGKDGGGVSVANITPKLKRINNDDMRSKDGSMIGKDGGGVSVANITPKLKRINDDDMRSKDGSIMGKEGGGGVANITPKLERINEDNMINKNVSMIDKEGDVMFVANITPKLERINEDNMINKANITPKLESIDVEVVEEEGTGKNTPTAKKKTNHDNKDTPIQQRPEETVTKKMNSSPGSSSRNGRPMGISNSRPDVIEIPSLNVLYAETSQKETIRTRWNGEKGSSDLKGEVTDTVIEYPFTCVHLSSFLSNPDYLDRVYDELLDLKMISKNNDLYKFQQSNDLKTVTSPHLAELRCFLFGEFREWLIQVTGIPLTPTVDMSCSQYQYTDVLLCHDDELEGRRVAFILYLVPPWSYSDGGTLDFFDVDGFGQPLDVVHSIVPQRNSFAFFEVSPISFHQVSEVVSQKKRVSINGWFHGPPIKRPNKVHLSPRIQISAPMFVEEEEIYAWINPQYLEPDIQHQVRKEFAEKSALELDNFFTTDCFDELAQALQSSDLPWTNHGPANRQSYQSLEKDDAPEVVKSVVKLLHSEAMFLILSQLTGLKLHSLAPPDSDPDEDEDECGTEPNPRGSVSIKQWGHRSYTLVRDDCLESKSVLDAHMFVNVPKGLTQEHGGFISYLAKDEDEELLTVVPRENCLALVYRDAETLTFTKYINHRVTELAGGGGGGGEASYQTLNGVYYE</sequence>
<evidence type="ECO:0000256" key="5">
    <source>
        <dbReference type="ARBA" id="ARBA00022964"/>
    </source>
</evidence>
<dbReference type="Gene3D" id="2.60.120.620">
    <property type="entry name" value="q2cbj1_9rhob like domain"/>
    <property type="match status" value="2"/>
</dbReference>
<dbReference type="GO" id="GO:0006449">
    <property type="term" value="P:regulation of translational termination"/>
    <property type="evidence" value="ECO:0007669"/>
    <property type="project" value="TreeGrafter"/>
</dbReference>
<feature type="domain" description="Fe2OG dioxygenase" evidence="11">
    <location>
        <begin position="698"/>
        <end position="799"/>
    </location>
</feature>
<dbReference type="PROSITE" id="PS51471">
    <property type="entry name" value="FE2OG_OXY"/>
    <property type="match status" value="1"/>
</dbReference>
<dbReference type="GO" id="GO:0031418">
    <property type="term" value="F:L-ascorbic acid binding"/>
    <property type="evidence" value="ECO:0007669"/>
    <property type="project" value="UniProtKB-KW"/>
</dbReference>
<feature type="compositionally biased region" description="Basic residues" evidence="10">
    <location>
        <begin position="232"/>
        <end position="246"/>
    </location>
</feature>
<evidence type="ECO:0000256" key="6">
    <source>
        <dbReference type="ARBA" id="ARBA00023002"/>
    </source>
</evidence>
<gene>
    <name evidence="12" type="ORF">Pmani_030903</name>
</gene>
<dbReference type="PANTHER" id="PTHR12117">
    <property type="entry name" value="HISTONE ACETYLTRANSFERASE COMPLEX"/>
    <property type="match status" value="1"/>
</dbReference>
<evidence type="ECO:0000313" key="12">
    <source>
        <dbReference type="EMBL" id="KAK4296616.1"/>
    </source>
</evidence>
<name>A0AAE1TT51_9EUCA</name>
<dbReference type="InterPro" id="IPR005123">
    <property type="entry name" value="Oxoglu/Fe-dep_dioxygenase_dom"/>
</dbReference>
<dbReference type="EMBL" id="JAWZYT010003821">
    <property type="protein sequence ID" value="KAK4296616.1"/>
    <property type="molecule type" value="Genomic_DNA"/>
</dbReference>
<dbReference type="AlphaFoldDB" id="A0AAE1TT51"/>
<evidence type="ECO:0000256" key="10">
    <source>
        <dbReference type="SAM" id="MobiDB-lite"/>
    </source>
</evidence>
<protein>
    <recommendedName>
        <fullName evidence="8">uS12 prolyl 3-hydroxylase</fullName>
    </recommendedName>
</protein>
<dbReference type="Pfam" id="PF10637">
    <property type="entry name" value="Ofd1_CTDD"/>
    <property type="match status" value="1"/>
</dbReference>
<comment type="similarity">
    <text evidence="2">Belongs to the TPA1 family.</text>
</comment>
<dbReference type="GO" id="GO:0005506">
    <property type="term" value="F:iron ion binding"/>
    <property type="evidence" value="ECO:0007669"/>
    <property type="project" value="InterPro"/>
</dbReference>
<feature type="region of interest" description="Disordered" evidence="10">
    <location>
        <begin position="107"/>
        <end position="128"/>
    </location>
</feature>
<dbReference type="PANTHER" id="PTHR12117:SF0">
    <property type="entry name" value="PROLYL 3-HYDROXYLASE OGFOD1"/>
    <property type="match status" value="1"/>
</dbReference>
<feature type="region of interest" description="Disordered" evidence="10">
    <location>
        <begin position="928"/>
        <end position="954"/>
    </location>
</feature>
<evidence type="ECO:0000256" key="3">
    <source>
        <dbReference type="ARBA" id="ARBA00022723"/>
    </source>
</evidence>
<comment type="cofactor">
    <cofactor evidence="1">
        <name>L-ascorbate</name>
        <dbReference type="ChEBI" id="CHEBI:38290"/>
    </cofactor>
</comment>
<evidence type="ECO:0000256" key="4">
    <source>
        <dbReference type="ARBA" id="ARBA00022896"/>
    </source>
</evidence>
<dbReference type="Pfam" id="PF13661">
    <property type="entry name" value="2OG-FeII_Oxy_4"/>
    <property type="match status" value="1"/>
</dbReference>
<proteinExistence type="inferred from homology"/>
<dbReference type="InterPro" id="IPR051842">
    <property type="entry name" value="uS12_prolyl_hydroxylase"/>
</dbReference>
<evidence type="ECO:0000313" key="13">
    <source>
        <dbReference type="Proteomes" id="UP001292094"/>
    </source>
</evidence>
<feature type="compositionally biased region" description="Basic residues" evidence="10">
    <location>
        <begin position="41"/>
        <end position="54"/>
    </location>
</feature>
<feature type="compositionally biased region" description="Basic residues" evidence="10">
    <location>
        <begin position="117"/>
        <end position="128"/>
    </location>
</feature>
<feature type="region of interest" description="Disordered" evidence="10">
    <location>
        <begin position="1"/>
        <end position="56"/>
    </location>
</feature>
<keyword evidence="3" id="KW-0479">Metal-binding</keyword>
<dbReference type="SMART" id="SM00702">
    <property type="entry name" value="P4Hc"/>
    <property type="match status" value="1"/>
</dbReference>
<feature type="compositionally biased region" description="Acidic residues" evidence="10">
    <location>
        <begin position="934"/>
        <end position="944"/>
    </location>
</feature>
<keyword evidence="4" id="KW-0847">Vitamin C</keyword>
<feature type="region of interest" description="Disordered" evidence="10">
    <location>
        <begin position="224"/>
        <end position="246"/>
    </location>
</feature>
<evidence type="ECO:0000256" key="8">
    <source>
        <dbReference type="ARBA" id="ARBA00029938"/>
    </source>
</evidence>
<dbReference type="Proteomes" id="UP001292094">
    <property type="component" value="Unassembled WGS sequence"/>
</dbReference>
<evidence type="ECO:0000256" key="9">
    <source>
        <dbReference type="ARBA" id="ARBA00047444"/>
    </source>
</evidence>
<reference evidence="12" key="1">
    <citation type="submission" date="2023-11" db="EMBL/GenBank/DDBJ databases">
        <title>Genome assemblies of two species of porcelain crab, Petrolisthes cinctipes and Petrolisthes manimaculis (Anomura: Porcellanidae).</title>
        <authorList>
            <person name="Angst P."/>
        </authorList>
    </citation>
    <scope>NUCLEOTIDE SEQUENCE</scope>
    <source>
        <strain evidence="12">PB745_02</strain>
        <tissue evidence="12">Gill</tissue>
    </source>
</reference>
<dbReference type="GO" id="GO:0005737">
    <property type="term" value="C:cytoplasm"/>
    <property type="evidence" value="ECO:0007669"/>
    <property type="project" value="TreeGrafter"/>
</dbReference>
<dbReference type="GO" id="GO:0031543">
    <property type="term" value="F:peptidyl-proline dioxygenase activity"/>
    <property type="evidence" value="ECO:0007669"/>
    <property type="project" value="TreeGrafter"/>
</dbReference>
<accession>A0AAE1TT51</accession>
<evidence type="ECO:0000256" key="2">
    <source>
        <dbReference type="ARBA" id="ARBA00007443"/>
    </source>
</evidence>
<evidence type="ECO:0000256" key="1">
    <source>
        <dbReference type="ARBA" id="ARBA00001961"/>
    </source>
</evidence>
<evidence type="ECO:0000259" key="11">
    <source>
        <dbReference type="PROSITE" id="PS51471"/>
    </source>
</evidence>
<keyword evidence="7" id="KW-0408">Iron</keyword>
<feature type="compositionally biased region" description="Low complexity" evidence="10">
    <location>
        <begin position="552"/>
        <end position="568"/>
    </location>
</feature>
<dbReference type="InterPro" id="IPR039558">
    <property type="entry name" value="TPA1/OFD1_N"/>
</dbReference>
<organism evidence="12 13">
    <name type="scientific">Petrolisthes manimaculis</name>
    <dbReference type="NCBI Taxonomy" id="1843537"/>
    <lineage>
        <taxon>Eukaryota</taxon>
        <taxon>Metazoa</taxon>
        <taxon>Ecdysozoa</taxon>
        <taxon>Arthropoda</taxon>
        <taxon>Crustacea</taxon>
        <taxon>Multicrustacea</taxon>
        <taxon>Malacostraca</taxon>
        <taxon>Eumalacostraca</taxon>
        <taxon>Eucarida</taxon>
        <taxon>Decapoda</taxon>
        <taxon>Pleocyemata</taxon>
        <taxon>Anomura</taxon>
        <taxon>Galatheoidea</taxon>
        <taxon>Porcellanidae</taxon>
        <taxon>Petrolisthes</taxon>
    </lineage>
</organism>
<feature type="region of interest" description="Disordered" evidence="10">
    <location>
        <begin position="518"/>
        <end position="575"/>
    </location>
</feature>
<keyword evidence="5" id="KW-0223">Dioxygenase</keyword>
<comment type="caution">
    <text evidence="12">The sequence shown here is derived from an EMBL/GenBank/DDBJ whole genome shotgun (WGS) entry which is preliminary data.</text>
</comment>
<keyword evidence="6" id="KW-0560">Oxidoreductase</keyword>
<feature type="compositionally biased region" description="Basic and acidic residues" evidence="10">
    <location>
        <begin position="534"/>
        <end position="551"/>
    </location>
</feature>